<feature type="domain" description="OmpA-like" evidence="13">
    <location>
        <begin position="179"/>
        <end position="294"/>
    </location>
</feature>
<keyword evidence="2" id="KW-0813">Transport</keyword>
<dbReference type="InterPro" id="IPR027385">
    <property type="entry name" value="Beta-barrel_OMP"/>
</dbReference>
<evidence type="ECO:0000256" key="5">
    <source>
        <dbReference type="ARBA" id="ARBA00022729"/>
    </source>
</evidence>
<dbReference type="InterPro" id="IPR006665">
    <property type="entry name" value="OmpA-like"/>
</dbReference>
<comment type="subcellular location">
    <subcellularLocation>
        <location evidence="1">Cell outer membrane</location>
        <topology evidence="1">Multi-pass membrane protein</topology>
    </subcellularLocation>
</comment>
<evidence type="ECO:0000256" key="4">
    <source>
        <dbReference type="ARBA" id="ARBA00022692"/>
    </source>
</evidence>
<dbReference type="SUPFAM" id="SSF56925">
    <property type="entry name" value="OMPA-like"/>
    <property type="match status" value="1"/>
</dbReference>
<keyword evidence="9" id="KW-0998">Cell outer membrane</keyword>
<proteinExistence type="predicted"/>
<evidence type="ECO:0000313" key="14">
    <source>
        <dbReference type="EMBL" id="RDU63397.1"/>
    </source>
</evidence>
<protein>
    <submittedName>
        <fullName evidence="14">Calcium-binding protein</fullName>
    </submittedName>
</protein>
<organism evidence="14 15">
    <name type="scientific">Helicobacter ganmani</name>
    <dbReference type="NCBI Taxonomy" id="60246"/>
    <lineage>
        <taxon>Bacteria</taxon>
        <taxon>Pseudomonadati</taxon>
        <taxon>Campylobacterota</taxon>
        <taxon>Epsilonproteobacteria</taxon>
        <taxon>Campylobacterales</taxon>
        <taxon>Helicobacteraceae</taxon>
        <taxon>Helicobacter</taxon>
    </lineage>
</organism>
<feature type="signal peptide" evidence="12">
    <location>
        <begin position="1"/>
        <end position="17"/>
    </location>
</feature>
<feature type="chain" id="PRO_5017764239" evidence="12">
    <location>
        <begin position="18"/>
        <end position="294"/>
    </location>
</feature>
<evidence type="ECO:0000256" key="11">
    <source>
        <dbReference type="SAM" id="MobiDB-lite"/>
    </source>
</evidence>
<dbReference type="InterPro" id="IPR050330">
    <property type="entry name" value="Bact_OuterMem_StrucFunc"/>
</dbReference>
<dbReference type="GO" id="GO:0009279">
    <property type="term" value="C:cell outer membrane"/>
    <property type="evidence" value="ECO:0007669"/>
    <property type="project" value="UniProtKB-SubCell"/>
</dbReference>
<dbReference type="PANTHER" id="PTHR30329:SF21">
    <property type="entry name" value="LIPOPROTEIN YIAD-RELATED"/>
    <property type="match status" value="1"/>
</dbReference>
<dbReference type="InterPro" id="IPR036737">
    <property type="entry name" value="OmpA-like_sf"/>
</dbReference>
<evidence type="ECO:0000256" key="7">
    <source>
        <dbReference type="ARBA" id="ARBA00023114"/>
    </source>
</evidence>
<dbReference type="Proteomes" id="UP000256650">
    <property type="component" value="Unassembled WGS sequence"/>
</dbReference>
<dbReference type="GO" id="GO:0006811">
    <property type="term" value="P:monoatomic ion transport"/>
    <property type="evidence" value="ECO:0007669"/>
    <property type="project" value="UniProtKB-KW"/>
</dbReference>
<keyword evidence="15" id="KW-1185">Reference proteome</keyword>
<dbReference type="Gene3D" id="2.40.160.20">
    <property type="match status" value="1"/>
</dbReference>
<dbReference type="Gene3D" id="3.30.1330.60">
    <property type="entry name" value="OmpA-like domain"/>
    <property type="match status" value="1"/>
</dbReference>
<dbReference type="Pfam" id="PF00691">
    <property type="entry name" value="OmpA"/>
    <property type="match status" value="1"/>
</dbReference>
<dbReference type="GeneID" id="82535556"/>
<dbReference type="Pfam" id="PF13505">
    <property type="entry name" value="OMP_b-brl"/>
    <property type="match status" value="1"/>
</dbReference>
<dbReference type="CDD" id="cd07185">
    <property type="entry name" value="OmpA_C-like"/>
    <property type="match status" value="1"/>
</dbReference>
<keyword evidence="5 12" id="KW-0732">Signal</keyword>
<evidence type="ECO:0000256" key="6">
    <source>
        <dbReference type="ARBA" id="ARBA00023065"/>
    </source>
</evidence>
<dbReference type="GO" id="GO:0015288">
    <property type="term" value="F:porin activity"/>
    <property type="evidence" value="ECO:0007669"/>
    <property type="project" value="UniProtKB-KW"/>
</dbReference>
<evidence type="ECO:0000256" key="8">
    <source>
        <dbReference type="ARBA" id="ARBA00023136"/>
    </source>
</evidence>
<keyword evidence="4" id="KW-0812">Transmembrane</keyword>
<dbReference type="PROSITE" id="PS51123">
    <property type="entry name" value="OMPA_2"/>
    <property type="match status" value="1"/>
</dbReference>
<dbReference type="InterPro" id="IPR006690">
    <property type="entry name" value="OMPA-like_CS"/>
</dbReference>
<dbReference type="RefSeq" id="WP_115551424.1">
    <property type="nucleotide sequence ID" value="NZ_CAONBV010000004.1"/>
</dbReference>
<reference evidence="14 15" key="1">
    <citation type="submission" date="2018-04" db="EMBL/GenBank/DDBJ databases">
        <title>Novel Campyloabacter and Helicobacter Species and Strains.</title>
        <authorList>
            <person name="Mannion A.J."/>
            <person name="Shen Z."/>
            <person name="Fox J.G."/>
        </authorList>
    </citation>
    <scope>NUCLEOTIDE SEQUENCE [LARGE SCALE GENOMIC DNA]</scope>
    <source>
        <strain evidence="14 15">MIT 99-5101</strain>
    </source>
</reference>
<dbReference type="PANTHER" id="PTHR30329">
    <property type="entry name" value="STATOR ELEMENT OF FLAGELLAR MOTOR COMPLEX"/>
    <property type="match status" value="1"/>
</dbReference>
<dbReference type="OrthoDB" id="9805566at2"/>
<name>A0A3D8IDY2_9HELI</name>
<evidence type="ECO:0000256" key="10">
    <source>
        <dbReference type="PROSITE-ProRule" id="PRU00473"/>
    </source>
</evidence>
<evidence type="ECO:0000313" key="15">
    <source>
        <dbReference type="Proteomes" id="UP000256650"/>
    </source>
</evidence>
<sequence length="294" mass="32908">MKKILALSLALSGSLFAANNLFEVTPQVGGTFHIDNDRYKNSADLSYGLKFASRVAPSVLVELGYDRADSAKGSEQGQSTDINRYYMNLVKEFEVWDKTSVYILGGLGYEDLSHNFQNMDSDFFGQYGVGLRHEIAEYLHLKTELRHLASFDGRSDVIAMVGFSIPFGTYAQPEPQPTETLSHIHTFSVQFPFDSTTIAPEYNVEITDFAEYMKQNPNQTAIINGHTDSTGNSAYNQQLSERRATAVKDKIIEEGISPERLEAKGYGETRPIADNATKEGRKQNRRVEAEVYTK</sequence>
<gene>
    <name evidence="14" type="ORF">CQA43_04560</name>
</gene>
<evidence type="ECO:0000259" key="13">
    <source>
        <dbReference type="PROSITE" id="PS51123"/>
    </source>
</evidence>
<dbReference type="PRINTS" id="PR01021">
    <property type="entry name" value="OMPADOMAIN"/>
</dbReference>
<keyword evidence="3" id="KW-1134">Transmembrane beta strand</keyword>
<comment type="caution">
    <text evidence="14">The sequence shown here is derived from an EMBL/GenBank/DDBJ whole genome shotgun (WGS) entry which is preliminary data.</text>
</comment>
<dbReference type="InterPro" id="IPR006664">
    <property type="entry name" value="OMP_bac"/>
</dbReference>
<evidence type="ECO:0000256" key="2">
    <source>
        <dbReference type="ARBA" id="ARBA00022448"/>
    </source>
</evidence>
<evidence type="ECO:0000256" key="3">
    <source>
        <dbReference type="ARBA" id="ARBA00022452"/>
    </source>
</evidence>
<evidence type="ECO:0000256" key="9">
    <source>
        <dbReference type="ARBA" id="ARBA00023237"/>
    </source>
</evidence>
<evidence type="ECO:0000256" key="1">
    <source>
        <dbReference type="ARBA" id="ARBA00004571"/>
    </source>
</evidence>
<accession>A0A3D8IDY2</accession>
<dbReference type="PROSITE" id="PS01068">
    <property type="entry name" value="OMPA_1"/>
    <property type="match status" value="1"/>
</dbReference>
<evidence type="ECO:0000256" key="12">
    <source>
        <dbReference type="SAM" id="SignalP"/>
    </source>
</evidence>
<dbReference type="EMBL" id="NXLS01000003">
    <property type="protein sequence ID" value="RDU63397.1"/>
    <property type="molecule type" value="Genomic_DNA"/>
</dbReference>
<feature type="region of interest" description="Disordered" evidence="11">
    <location>
        <begin position="262"/>
        <end position="294"/>
    </location>
</feature>
<dbReference type="PRINTS" id="PR01023">
    <property type="entry name" value="NAFLGMOTY"/>
</dbReference>
<keyword evidence="7" id="KW-0626">Porin</keyword>
<keyword evidence="6" id="KW-0406">Ion transport</keyword>
<dbReference type="SUPFAM" id="SSF103088">
    <property type="entry name" value="OmpA-like"/>
    <property type="match status" value="1"/>
</dbReference>
<dbReference type="AlphaFoldDB" id="A0A3D8IDY2"/>
<dbReference type="GO" id="GO:0046930">
    <property type="term" value="C:pore complex"/>
    <property type="evidence" value="ECO:0007669"/>
    <property type="project" value="UniProtKB-KW"/>
</dbReference>
<keyword evidence="8 10" id="KW-0472">Membrane</keyword>
<feature type="compositionally biased region" description="Basic and acidic residues" evidence="11">
    <location>
        <begin position="276"/>
        <end position="294"/>
    </location>
</feature>
<dbReference type="InterPro" id="IPR011250">
    <property type="entry name" value="OMP/PagP_B-barrel"/>
</dbReference>